<gene>
    <name evidence="3" type="ORF">GCM10025789_00740</name>
</gene>
<feature type="chain" id="PRO_5047399960" description="Extensin-like C-terminal domain-containing protein" evidence="1">
    <location>
        <begin position="30"/>
        <end position="266"/>
    </location>
</feature>
<feature type="domain" description="Extensin-like C-terminal" evidence="2">
    <location>
        <begin position="118"/>
        <end position="189"/>
    </location>
</feature>
<dbReference type="InterPro" id="IPR009683">
    <property type="entry name" value="Extensin-like_C"/>
</dbReference>
<dbReference type="Pfam" id="PF06904">
    <property type="entry name" value="Extensin-like_C"/>
    <property type="match status" value="1"/>
</dbReference>
<name>A0ABP9EVX4_9ACTN</name>
<feature type="signal peptide" evidence="1">
    <location>
        <begin position="1"/>
        <end position="29"/>
    </location>
</feature>
<evidence type="ECO:0000256" key="1">
    <source>
        <dbReference type="SAM" id="SignalP"/>
    </source>
</evidence>
<accession>A0ABP9EVX4</accession>
<proteinExistence type="predicted"/>
<keyword evidence="1" id="KW-0732">Signal</keyword>
<dbReference type="EMBL" id="BAABLV010000002">
    <property type="protein sequence ID" value="GAA4888379.1"/>
    <property type="molecule type" value="Genomic_DNA"/>
</dbReference>
<evidence type="ECO:0000313" key="3">
    <source>
        <dbReference type="EMBL" id="GAA4888379.1"/>
    </source>
</evidence>
<reference evidence="4" key="1">
    <citation type="journal article" date="2019" name="Int. J. Syst. Evol. Microbiol.">
        <title>The Global Catalogue of Microorganisms (GCM) 10K type strain sequencing project: providing services to taxonomists for standard genome sequencing and annotation.</title>
        <authorList>
            <consortium name="The Broad Institute Genomics Platform"/>
            <consortium name="The Broad Institute Genome Sequencing Center for Infectious Disease"/>
            <person name="Wu L."/>
            <person name="Ma J."/>
        </authorList>
    </citation>
    <scope>NUCLEOTIDE SEQUENCE [LARGE SCALE GENOMIC DNA]</scope>
    <source>
        <strain evidence="4">JCM 19125</strain>
    </source>
</reference>
<comment type="caution">
    <text evidence="3">The sequence shown here is derived from an EMBL/GenBank/DDBJ whole genome shotgun (WGS) entry which is preliminary data.</text>
</comment>
<protein>
    <recommendedName>
        <fullName evidence="2">Extensin-like C-terminal domain-containing protein</fullName>
    </recommendedName>
</protein>
<sequence length="266" mass="28895">MDRCGARITLTRMTTRRALLLGAAALPLAACGRFGSQSGDFDAPREERVACRTPEALTSFATLGGAPLRYEITGTEQSFNADPRFVDQLEAWAADWVAVSGLGPLTAVSTYGAHVDKCGSWHAAGRAFDFGVLTHADGTQVSCRYDTWGEDAPRLALYWRLAASLAKHFNYTLTYRYNEQHHNHIHIDNGVSGYDTFGFNEGSRTHVLLVQGVLRWVFGRDVPADGGFGQSTRDAARAVQQEYGITQRLASTEGWGAFLDAAAGAT</sequence>
<evidence type="ECO:0000259" key="2">
    <source>
        <dbReference type="Pfam" id="PF06904"/>
    </source>
</evidence>
<keyword evidence="4" id="KW-1185">Reference proteome</keyword>
<evidence type="ECO:0000313" key="4">
    <source>
        <dbReference type="Proteomes" id="UP001501521"/>
    </source>
</evidence>
<dbReference type="Proteomes" id="UP001501521">
    <property type="component" value="Unassembled WGS sequence"/>
</dbReference>
<organism evidence="3 4">
    <name type="scientific">Tessaracoccus lubricantis</name>
    <dbReference type="NCBI Taxonomy" id="545543"/>
    <lineage>
        <taxon>Bacteria</taxon>
        <taxon>Bacillati</taxon>
        <taxon>Actinomycetota</taxon>
        <taxon>Actinomycetes</taxon>
        <taxon>Propionibacteriales</taxon>
        <taxon>Propionibacteriaceae</taxon>
        <taxon>Tessaracoccus</taxon>
    </lineage>
</organism>